<dbReference type="OrthoDB" id="675031at2759"/>
<keyword evidence="2" id="KW-1185">Reference proteome</keyword>
<evidence type="ECO:0000313" key="2">
    <source>
        <dbReference type="Proteomes" id="UP000636709"/>
    </source>
</evidence>
<protein>
    <submittedName>
        <fullName evidence="1">Uncharacterized protein</fullName>
    </submittedName>
</protein>
<evidence type="ECO:0000313" key="1">
    <source>
        <dbReference type="EMBL" id="KAF8641901.1"/>
    </source>
</evidence>
<dbReference type="EMBL" id="JACEFO010003304">
    <property type="protein sequence ID" value="KAF8641901.1"/>
    <property type="molecule type" value="Genomic_DNA"/>
</dbReference>
<organism evidence="1 2">
    <name type="scientific">Digitaria exilis</name>
    <dbReference type="NCBI Taxonomy" id="1010633"/>
    <lineage>
        <taxon>Eukaryota</taxon>
        <taxon>Viridiplantae</taxon>
        <taxon>Streptophyta</taxon>
        <taxon>Embryophyta</taxon>
        <taxon>Tracheophyta</taxon>
        <taxon>Spermatophyta</taxon>
        <taxon>Magnoliopsida</taxon>
        <taxon>Liliopsida</taxon>
        <taxon>Poales</taxon>
        <taxon>Poaceae</taxon>
        <taxon>PACMAD clade</taxon>
        <taxon>Panicoideae</taxon>
        <taxon>Panicodae</taxon>
        <taxon>Paniceae</taxon>
        <taxon>Anthephorinae</taxon>
        <taxon>Digitaria</taxon>
    </lineage>
</organism>
<proteinExistence type="predicted"/>
<name>A0A835A5Q8_9POAL</name>
<comment type="caution">
    <text evidence="1">The sequence shown here is derived from an EMBL/GenBank/DDBJ whole genome shotgun (WGS) entry which is preliminary data.</text>
</comment>
<dbReference type="AlphaFoldDB" id="A0A835A5Q8"/>
<gene>
    <name evidence="1" type="ORF">HU200_067611</name>
</gene>
<reference evidence="1" key="1">
    <citation type="submission" date="2020-07" db="EMBL/GenBank/DDBJ databases">
        <title>Genome sequence and genetic diversity analysis of an under-domesticated orphan crop, white fonio (Digitaria exilis).</title>
        <authorList>
            <person name="Bennetzen J.L."/>
            <person name="Chen S."/>
            <person name="Ma X."/>
            <person name="Wang X."/>
            <person name="Yssel A.E.J."/>
            <person name="Chaluvadi S.R."/>
            <person name="Johnson M."/>
            <person name="Gangashetty P."/>
            <person name="Hamidou F."/>
            <person name="Sanogo M.D."/>
            <person name="Zwaenepoel A."/>
            <person name="Wallace J."/>
            <person name="Van De Peer Y."/>
            <person name="Van Deynze A."/>
        </authorList>
    </citation>
    <scope>NUCLEOTIDE SEQUENCE</scope>
    <source>
        <tissue evidence="1">Leaves</tissue>
    </source>
</reference>
<dbReference type="Proteomes" id="UP000636709">
    <property type="component" value="Unassembled WGS sequence"/>
</dbReference>
<sequence>MRDLLINDIFFYSIFSIYRATSISRATSPSCRISLHRYFSFSIASLSPTRLLLLFPRIFLLPHLSSTPHSNLGSIQSTVSDLGRASLNPPRGNRAEEDEFVGDAQSFVHRIDVCTAISEDLVANIQSMPGTNLAEDGYSAWYFYCPKRFKNAQGKTSRHRQLPITGGETCWHSYVEHMLFG</sequence>
<accession>A0A835A5Q8</accession>